<feature type="region of interest" description="Disordered" evidence="1">
    <location>
        <begin position="31"/>
        <end position="54"/>
    </location>
</feature>
<dbReference type="Proteomes" id="UP000233551">
    <property type="component" value="Unassembled WGS sequence"/>
</dbReference>
<gene>
    <name evidence="2" type="ORF">CRG98_032656</name>
</gene>
<protein>
    <submittedName>
        <fullName evidence="2">Uncharacterized protein</fullName>
    </submittedName>
</protein>
<sequence>MKILIWYQSLGYAYACLCACVHQHHAEPSMSSAAKSAPRVSVPPRPSTEDEPGSRSIVEGRCLWARDNVFSRRIEGQIGEVPIRRIERTTSGHVLSKGAKYPWLETAGTRPHLSMFRRWSHGSFPSVSTSSNLGLVPGSSCQYSMRTPYVIHHIGLYVLAMNLLVPDHEDEKSTFRL</sequence>
<accession>A0A2I0ISH6</accession>
<organism evidence="2 3">
    <name type="scientific">Punica granatum</name>
    <name type="common">Pomegranate</name>
    <dbReference type="NCBI Taxonomy" id="22663"/>
    <lineage>
        <taxon>Eukaryota</taxon>
        <taxon>Viridiplantae</taxon>
        <taxon>Streptophyta</taxon>
        <taxon>Embryophyta</taxon>
        <taxon>Tracheophyta</taxon>
        <taxon>Spermatophyta</taxon>
        <taxon>Magnoliopsida</taxon>
        <taxon>eudicotyledons</taxon>
        <taxon>Gunneridae</taxon>
        <taxon>Pentapetalae</taxon>
        <taxon>rosids</taxon>
        <taxon>malvids</taxon>
        <taxon>Myrtales</taxon>
        <taxon>Lythraceae</taxon>
        <taxon>Punica</taxon>
    </lineage>
</organism>
<keyword evidence="3" id="KW-1185">Reference proteome</keyword>
<evidence type="ECO:0000313" key="3">
    <source>
        <dbReference type="Proteomes" id="UP000233551"/>
    </source>
</evidence>
<proteinExistence type="predicted"/>
<comment type="caution">
    <text evidence="2">The sequence shown here is derived from an EMBL/GenBank/DDBJ whole genome shotgun (WGS) entry which is preliminary data.</text>
</comment>
<evidence type="ECO:0000313" key="2">
    <source>
        <dbReference type="EMBL" id="PKI46957.1"/>
    </source>
</evidence>
<dbReference type="EMBL" id="PGOL01002563">
    <property type="protein sequence ID" value="PKI46957.1"/>
    <property type="molecule type" value="Genomic_DNA"/>
</dbReference>
<name>A0A2I0ISH6_PUNGR</name>
<reference evidence="2 3" key="1">
    <citation type="submission" date="2017-11" db="EMBL/GenBank/DDBJ databases">
        <title>De-novo sequencing of pomegranate (Punica granatum L.) genome.</title>
        <authorList>
            <person name="Akparov Z."/>
            <person name="Amiraslanov A."/>
            <person name="Hajiyeva S."/>
            <person name="Abbasov M."/>
            <person name="Kaur K."/>
            <person name="Hamwieh A."/>
            <person name="Solovyev V."/>
            <person name="Salamov A."/>
            <person name="Braich B."/>
            <person name="Kosarev P."/>
            <person name="Mahmoud A."/>
            <person name="Hajiyev E."/>
            <person name="Babayeva S."/>
            <person name="Izzatullayeva V."/>
            <person name="Mammadov A."/>
            <person name="Mammadov A."/>
            <person name="Sharifova S."/>
            <person name="Ojaghi J."/>
            <person name="Eynullazada K."/>
            <person name="Bayramov B."/>
            <person name="Abdulazimova A."/>
            <person name="Shahmuradov I."/>
        </authorList>
    </citation>
    <scope>NUCLEOTIDE SEQUENCE [LARGE SCALE GENOMIC DNA]</scope>
    <source>
        <strain evidence="3">cv. AG2017</strain>
        <tissue evidence="2">Leaf</tissue>
    </source>
</reference>
<evidence type="ECO:0000256" key="1">
    <source>
        <dbReference type="SAM" id="MobiDB-lite"/>
    </source>
</evidence>
<dbReference type="AlphaFoldDB" id="A0A2I0ISH6"/>